<dbReference type="Proteomes" id="UP000681722">
    <property type="component" value="Unassembled WGS sequence"/>
</dbReference>
<evidence type="ECO:0008006" key="8">
    <source>
        <dbReference type="Google" id="ProtNLM"/>
    </source>
</evidence>
<reference evidence="3" key="1">
    <citation type="submission" date="2021-02" db="EMBL/GenBank/DDBJ databases">
        <authorList>
            <person name="Nowell W R."/>
        </authorList>
    </citation>
    <scope>NUCLEOTIDE SEQUENCE</scope>
</reference>
<dbReference type="Proteomes" id="UP000682733">
    <property type="component" value="Unassembled WGS sequence"/>
</dbReference>
<gene>
    <name evidence="3" type="ORF">GPM918_LOCUS23156</name>
    <name evidence="4" type="ORF">OVA965_LOCUS24096</name>
    <name evidence="5" type="ORF">SRO942_LOCUS23158</name>
    <name evidence="6" type="ORF">TMI583_LOCUS24816</name>
</gene>
<dbReference type="AlphaFoldDB" id="A0A814VMD3"/>
<evidence type="ECO:0000256" key="2">
    <source>
        <dbReference type="ARBA" id="ARBA00023274"/>
    </source>
</evidence>
<evidence type="ECO:0000313" key="4">
    <source>
        <dbReference type="EMBL" id="CAF1203369.1"/>
    </source>
</evidence>
<sequence length="239" mass="28186">MNLYRPTNSSILSFVRLCFQRYLSTDVAIANKRPETSFTKSENENYKVSSLILNRNPRTLEWQNLQYRTTGWPLQYPPKDYIHKALLERTGRHLISRIEHTSGVTCLTVTTREYAIRKHLGTTQDRTSAYWLGVILGQRALECGITRIYFHHSGNRRYEKSERLKKFYIGLCDSGIEFEDNKKQFQLTKDDIDGVNYDEQFKDVRYQPPQIQFPPDLYHEKLHYLQLGLQNKIKKGVES</sequence>
<evidence type="ECO:0000313" key="3">
    <source>
        <dbReference type="EMBL" id="CAF1190007.1"/>
    </source>
</evidence>
<name>A0A814VMD3_9BILA</name>
<accession>A0A814VMD3</accession>
<evidence type="ECO:0000313" key="5">
    <source>
        <dbReference type="EMBL" id="CAF3954333.1"/>
    </source>
</evidence>
<dbReference type="OrthoDB" id="1932324at2759"/>
<organism evidence="3 7">
    <name type="scientific">Didymodactylos carnosus</name>
    <dbReference type="NCBI Taxonomy" id="1234261"/>
    <lineage>
        <taxon>Eukaryota</taxon>
        <taxon>Metazoa</taxon>
        <taxon>Spiralia</taxon>
        <taxon>Gnathifera</taxon>
        <taxon>Rotifera</taxon>
        <taxon>Eurotatoria</taxon>
        <taxon>Bdelloidea</taxon>
        <taxon>Philodinida</taxon>
        <taxon>Philodinidae</taxon>
        <taxon>Didymodactylos</taxon>
    </lineage>
</organism>
<dbReference type="Gene3D" id="3.30.420.80">
    <property type="entry name" value="Ribosomal protein S11"/>
    <property type="match status" value="1"/>
</dbReference>
<keyword evidence="2" id="KW-0687">Ribonucleoprotein</keyword>
<dbReference type="Proteomes" id="UP000663829">
    <property type="component" value="Unassembled WGS sequence"/>
</dbReference>
<dbReference type="GO" id="GO:0003735">
    <property type="term" value="F:structural constituent of ribosome"/>
    <property type="evidence" value="ECO:0007669"/>
    <property type="project" value="InterPro"/>
</dbReference>
<dbReference type="InterPro" id="IPR036967">
    <property type="entry name" value="Ribosomal_uS11_sf"/>
</dbReference>
<dbReference type="SUPFAM" id="SSF53137">
    <property type="entry name" value="Translational machinery components"/>
    <property type="match status" value="1"/>
</dbReference>
<dbReference type="EMBL" id="CAJOBC010008170">
    <property type="protein sequence ID" value="CAF3954333.1"/>
    <property type="molecule type" value="Genomic_DNA"/>
</dbReference>
<protein>
    <recommendedName>
        <fullName evidence="8">Ribosomal protein L18</fullName>
    </recommendedName>
</protein>
<dbReference type="EMBL" id="CAJOBA010035902">
    <property type="protein sequence ID" value="CAF4013064.1"/>
    <property type="molecule type" value="Genomic_DNA"/>
</dbReference>
<evidence type="ECO:0000313" key="7">
    <source>
        <dbReference type="Proteomes" id="UP000663829"/>
    </source>
</evidence>
<dbReference type="GO" id="GO:0006412">
    <property type="term" value="P:translation"/>
    <property type="evidence" value="ECO:0007669"/>
    <property type="project" value="InterPro"/>
</dbReference>
<comment type="caution">
    <text evidence="3">The sequence shown here is derived from an EMBL/GenBank/DDBJ whole genome shotgun (WGS) entry which is preliminary data.</text>
</comment>
<proteinExistence type="predicted"/>
<dbReference type="Proteomes" id="UP000677228">
    <property type="component" value="Unassembled WGS sequence"/>
</dbReference>
<dbReference type="EMBL" id="CAJNOK010014368">
    <property type="protein sequence ID" value="CAF1203369.1"/>
    <property type="molecule type" value="Genomic_DNA"/>
</dbReference>
<evidence type="ECO:0000313" key="6">
    <source>
        <dbReference type="EMBL" id="CAF4013064.1"/>
    </source>
</evidence>
<keyword evidence="1" id="KW-0689">Ribosomal protein</keyword>
<keyword evidence="7" id="KW-1185">Reference proteome</keyword>
<dbReference type="GO" id="GO:1990904">
    <property type="term" value="C:ribonucleoprotein complex"/>
    <property type="evidence" value="ECO:0007669"/>
    <property type="project" value="UniProtKB-KW"/>
</dbReference>
<dbReference type="GO" id="GO:0005840">
    <property type="term" value="C:ribosome"/>
    <property type="evidence" value="ECO:0007669"/>
    <property type="project" value="UniProtKB-KW"/>
</dbReference>
<evidence type="ECO:0000256" key="1">
    <source>
        <dbReference type="ARBA" id="ARBA00022980"/>
    </source>
</evidence>
<dbReference type="EMBL" id="CAJNOQ010008167">
    <property type="protein sequence ID" value="CAF1190007.1"/>
    <property type="molecule type" value="Genomic_DNA"/>
</dbReference>